<dbReference type="OrthoDB" id="9771846at2"/>
<dbReference type="Gene3D" id="3.90.550.10">
    <property type="entry name" value="Spore Coat Polysaccharide Biosynthesis Protein SpsA, Chain A"/>
    <property type="match status" value="1"/>
</dbReference>
<keyword evidence="4 5" id="KW-0808">Transferase</keyword>
<comment type="pathway">
    <text evidence="1">Cell wall biogenesis; cell wall polysaccharide biosynthesis.</text>
</comment>
<dbReference type="Pfam" id="PF13641">
    <property type="entry name" value="Glyco_tranf_2_3"/>
    <property type="match status" value="1"/>
</dbReference>
<evidence type="ECO:0000256" key="4">
    <source>
        <dbReference type="ARBA" id="ARBA00022679"/>
    </source>
</evidence>
<accession>A0A1H8ZIK8</accession>
<dbReference type="STRING" id="402600.SAMN05216188_10146"/>
<reference evidence="6" key="1">
    <citation type="submission" date="2016-10" db="EMBL/GenBank/DDBJ databases">
        <authorList>
            <person name="Varghese N."/>
            <person name="Submissions S."/>
        </authorList>
    </citation>
    <scope>NUCLEOTIDE SEQUENCE [LARGE SCALE GENOMIC DNA]</scope>
    <source>
        <strain evidence="6">CGMCC 4.3525</strain>
    </source>
</reference>
<sequence>MTDKITAIATAYHPDQRLLAVIEAARASCVEVLVVDNTPGGAELLDGELPEGVRVLRPAGNLGLAGALNLGVREMAPGTDAVLLLDQDSVLSGEVVGRLAAYLADPTIGAAAPAPWDAVRESYIDPRTVLRPEVADRDAVITSGMVVRRSLLEELGGFREDFFVDCVDQDFCLRLRRTGMRIVQDKRVKLPHSLGEVREHRFLIGHVRVTHHPRWRLYWVIRNGVLLVKENLLRSPAWCLASVLIMGRWVLLTALYEKPRGARLRAMWHGLRDGVRGRTSKDYLPAGSALAGS</sequence>
<organism evidence="5 6">
    <name type="scientific">Lentzea xinjiangensis</name>
    <dbReference type="NCBI Taxonomy" id="402600"/>
    <lineage>
        <taxon>Bacteria</taxon>
        <taxon>Bacillati</taxon>
        <taxon>Actinomycetota</taxon>
        <taxon>Actinomycetes</taxon>
        <taxon>Pseudonocardiales</taxon>
        <taxon>Pseudonocardiaceae</taxon>
        <taxon>Lentzea</taxon>
    </lineage>
</organism>
<keyword evidence="3" id="KW-0328">Glycosyltransferase</keyword>
<dbReference type="PANTHER" id="PTHR43179">
    <property type="entry name" value="RHAMNOSYLTRANSFERASE WBBL"/>
    <property type="match status" value="1"/>
</dbReference>
<dbReference type="InterPro" id="IPR029044">
    <property type="entry name" value="Nucleotide-diphossugar_trans"/>
</dbReference>
<evidence type="ECO:0000313" key="6">
    <source>
        <dbReference type="Proteomes" id="UP000199352"/>
    </source>
</evidence>
<dbReference type="GO" id="GO:0016757">
    <property type="term" value="F:glycosyltransferase activity"/>
    <property type="evidence" value="ECO:0007669"/>
    <property type="project" value="UniProtKB-KW"/>
</dbReference>
<dbReference type="EMBL" id="FOFR01000001">
    <property type="protein sequence ID" value="SEP64144.1"/>
    <property type="molecule type" value="Genomic_DNA"/>
</dbReference>
<dbReference type="AlphaFoldDB" id="A0A1H8ZIK8"/>
<evidence type="ECO:0000256" key="3">
    <source>
        <dbReference type="ARBA" id="ARBA00022676"/>
    </source>
</evidence>
<evidence type="ECO:0000256" key="2">
    <source>
        <dbReference type="ARBA" id="ARBA00006739"/>
    </source>
</evidence>
<evidence type="ECO:0000256" key="1">
    <source>
        <dbReference type="ARBA" id="ARBA00004776"/>
    </source>
</evidence>
<dbReference type="SUPFAM" id="SSF53448">
    <property type="entry name" value="Nucleotide-diphospho-sugar transferases"/>
    <property type="match status" value="1"/>
</dbReference>
<dbReference type="PANTHER" id="PTHR43179:SF12">
    <property type="entry name" value="GALACTOFURANOSYLTRANSFERASE GLFT2"/>
    <property type="match status" value="1"/>
</dbReference>
<dbReference type="Proteomes" id="UP000199352">
    <property type="component" value="Unassembled WGS sequence"/>
</dbReference>
<name>A0A1H8ZIK8_9PSEU</name>
<comment type="similarity">
    <text evidence="2">Belongs to the glycosyltransferase 2 family.</text>
</comment>
<dbReference type="RefSeq" id="WP_089948134.1">
    <property type="nucleotide sequence ID" value="NZ_FOFR01000001.1"/>
</dbReference>
<evidence type="ECO:0000313" key="5">
    <source>
        <dbReference type="EMBL" id="SEP64144.1"/>
    </source>
</evidence>
<gene>
    <name evidence="5" type="ORF">SAMN05216188_10146</name>
</gene>
<proteinExistence type="inferred from homology"/>
<keyword evidence="6" id="KW-1185">Reference proteome</keyword>
<protein>
    <submittedName>
        <fullName evidence="5">Rhamnosyltransferase</fullName>
    </submittedName>
</protein>